<name>A0A7Y6MA31_9ACTN</name>
<dbReference type="EMBL" id="JABWGO010000001">
    <property type="protein sequence ID" value="NUW40202.1"/>
    <property type="molecule type" value="Genomic_DNA"/>
</dbReference>
<gene>
    <name evidence="1" type="ORF">HT134_08650</name>
</gene>
<dbReference type="Proteomes" id="UP000546126">
    <property type="component" value="Unassembled WGS sequence"/>
</dbReference>
<accession>A0A7Y6MA31</accession>
<organism evidence="1 2">
    <name type="scientific">Nonomuraea rhodomycinica</name>
    <dbReference type="NCBI Taxonomy" id="1712872"/>
    <lineage>
        <taxon>Bacteria</taxon>
        <taxon>Bacillati</taxon>
        <taxon>Actinomycetota</taxon>
        <taxon>Actinomycetes</taxon>
        <taxon>Streptosporangiales</taxon>
        <taxon>Streptosporangiaceae</taxon>
        <taxon>Nonomuraea</taxon>
    </lineage>
</organism>
<keyword evidence="2" id="KW-1185">Reference proteome</keyword>
<evidence type="ECO:0000313" key="2">
    <source>
        <dbReference type="Proteomes" id="UP000546126"/>
    </source>
</evidence>
<sequence length="792" mass="86555">MFAEDDPVLLGRLAGNKSLIAAKPSLVDRLAATGHAEVAKAAMYVTNHWSNRPSFWSREWPLRARRTILAAPRGAGWTGPEGVLADLLQLDPLALPAAVVCPLPDAARTCLERAGDTLSRAEQLRALLTLHDHDGGRAALELVADAGGLRPEVEEVVREALADVGALREAVERAEGTGGLIEELYDDRQEQRREEHLALRDRVDWTAVAAAAANRPFDEKATALLIARPDFPDELRTAWYQERSVLVATHAARVDPKLFLLSPGGPRAAKATAVLVRRGLDEGLTAARTLESARPAAAVLEAVRQPPEGAAPAWKDLAALLAVLVRERLGEDVEAWRSARALLSRFGGTVPELLDRAATTATKATGGWPGGAGMPASERSSAVTGARAAFLTLLDAAPTATHAALLPHLDDRTVCDLFGHGRWRTEWIDLALTARQPRYVQVLANRASFTADAVEMLMRLDDPAVNARLFRRTGVTAPQRERLLSGRPLREGATEPLPLDPALIRELMGRTSGWRGRDPVDCADVELQRHILRHVRVRGIVPQLRMMLNLWERHGADAVAALLKNEPVAVAHTRKVIRREVRKTVTTLLAGKDRDAALAELRAQVAEGETAAWQIAALREQYFSGAELFREAHHWHWAELLAEHARHPLAPVALAGLSNIPECPPEIRDESEAIGDWSTPEKVLLLQAEGRTPREIVSMVDLTGDRGSWLLQAVRREELTWEDVLEHARPAPRVLAAWGDRMRTPLAPLVRAHLDRGPQAWVLALRMLPEFTGSVAELVRTAAAATGVETTE</sequence>
<dbReference type="AlphaFoldDB" id="A0A7Y6MA31"/>
<comment type="caution">
    <text evidence="1">The sequence shown here is derived from an EMBL/GenBank/DDBJ whole genome shotgun (WGS) entry which is preliminary data.</text>
</comment>
<protein>
    <submittedName>
        <fullName evidence="1">Uncharacterized protein</fullName>
    </submittedName>
</protein>
<dbReference type="RefSeq" id="WP_175599616.1">
    <property type="nucleotide sequence ID" value="NZ_JABWGO010000001.1"/>
</dbReference>
<evidence type="ECO:0000313" key="1">
    <source>
        <dbReference type="EMBL" id="NUW40202.1"/>
    </source>
</evidence>
<proteinExistence type="predicted"/>
<reference evidence="1 2" key="1">
    <citation type="submission" date="2020-06" db="EMBL/GenBank/DDBJ databases">
        <authorList>
            <person name="Chanama M."/>
        </authorList>
    </citation>
    <scope>NUCLEOTIDE SEQUENCE [LARGE SCALE GENOMIC DNA]</scope>
    <source>
        <strain evidence="1 2">TBRC6557</strain>
    </source>
</reference>